<keyword evidence="2" id="KW-0285">Flavoprotein</keyword>
<dbReference type="GO" id="GO:0047545">
    <property type="term" value="F:(S)-2-hydroxyglutarate dehydrogenase activity"/>
    <property type="evidence" value="ECO:0007669"/>
    <property type="project" value="TreeGrafter"/>
</dbReference>
<dbReference type="Gene3D" id="3.50.50.60">
    <property type="entry name" value="FAD/NAD(P)-binding domain"/>
    <property type="match status" value="2"/>
</dbReference>
<feature type="domain" description="FAD dependent oxidoreductase" evidence="6">
    <location>
        <begin position="3"/>
        <end position="232"/>
    </location>
</feature>
<comment type="cofactor">
    <cofactor evidence="1">
        <name>FAD</name>
        <dbReference type="ChEBI" id="CHEBI:57692"/>
    </cofactor>
</comment>
<dbReference type="InterPro" id="IPR036188">
    <property type="entry name" value="FAD/NAD-bd_sf"/>
</dbReference>
<gene>
    <name evidence="7" type="ORF">LCGC14_3058770</name>
</gene>
<evidence type="ECO:0000313" key="7">
    <source>
        <dbReference type="EMBL" id="KKK57013.1"/>
    </source>
</evidence>
<evidence type="ECO:0000256" key="5">
    <source>
        <dbReference type="ARBA" id="ARBA00037941"/>
    </source>
</evidence>
<keyword evidence="3" id="KW-0274">FAD</keyword>
<accession>A0A0F8WK33</accession>
<comment type="similarity">
    <text evidence="5">Belongs to the L2HGDH family.</text>
</comment>
<reference evidence="7" key="1">
    <citation type="journal article" date="2015" name="Nature">
        <title>Complex archaea that bridge the gap between prokaryotes and eukaryotes.</title>
        <authorList>
            <person name="Spang A."/>
            <person name="Saw J.H."/>
            <person name="Jorgensen S.L."/>
            <person name="Zaremba-Niedzwiedzka K."/>
            <person name="Martijn J."/>
            <person name="Lind A.E."/>
            <person name="van Eijk R."/>
            <person name="Schleper C."/>
            <person name="Guy L."/>
            <person name="Ettema T.J."/>
        </authorList>
    </citation>
    <scope>NUCLEOTIDE SEQUENCE</scope>
</reference>
<evidence type="ECO:0000256" key="2">
    <source>
        <dbReference type="ARBA" id="ARBA00022630"/>
    </source>
</evidence>
<keyword evidence="4" id="KW-0560">Oxidoreductase</keyword>
<evidence type="ECO:0000256" key="1">
    <source>
        <dbReference type="ARBA" id="ARBA00001974"/>
    </source>
</evidence>
<evidence type="ECO:0000256" key="4">
    <source>
        <dbReference type="ARBA" id="ARBA00023002"/>
    </source>
</evidence>
<feature type="non-terminal residue" evidence="7">
    <location>
        <position position="1"/>
    </location>
</feature>
<name>A0A0F8WK33_9ZZZZ</name>
<comment type="caution">
    <text evidence="7">The sequence shown here is derived from an EMBL/GenBank/DDBJ whole genome shotgun (WGS) entry which is preliminary data.</text>
</comment>
<protein>
    <recommendedName>
        <fullName evidence="6">FAD dependent oxidoreductase domain-containing protein</fullName>
    </recommendedName>
</protein>
<organism evidence="7">
    <name type="scientific">marine sediment metagenome</name>
    <dbReference type="NCBI Taxonomy" id="412755"/>
    <lineage>
        <taxon>unclassified sequences</taxon>
        <taxon>metagenomes</taxon>
        <taxon>ecological metagenomes</taxon>
    </lineage>
</organism>
<sequence>LQEPEVDCCAAIYCPNAGTLDSHALMKSFYDEASDKGVSFSFRSEVEAIESAGSGYLLTTSGGKKIKAQLVINSAGVGATRVAGMAGIDIDEAGYGLTFIKGTWFACGKASPVRRLVFPFPPDGALGTGIHTSFDPAGRLLFGPDAEIVDSPTDRDLDPGKGDAFYAELSKYMKGIDREDIYPHSANIRARAGGSYQSDFIINEESSRGLPGFINLIGIESPGLTCCFSIAVMVNGFVQDAQAS</sequence>
<dbReference type="PANTHER" id="PTHR43104">
    <property type="entry name" value="L-2-HYDROXYGLUTARATE DEHYDROGENASE, MITOCHONDRIAL"/>
    <property type="match status" value="1"/>
</dbReference>
<dbReference type="Pfam" id="PF01266">
    <property type="entry name" value="DAO"/>
    <property type="match status" value="1"/>
</dbReference>
<dbReference type="PANTHER" id="PTHR43104:SF4">
    <property type="entry name" value="L-2-HYDROXYGLUTARATE DEHYDROGENASE, MITOCHONDRIAL"/>
    <property type="match status" value="1"/>
</dbReference>
<dbReference type="EMBL" id="LAZR01064704">
    <property type="protein sequence ID" value="KKK57013.1"/>
    <property type="molecule type" value="Genomic_DNA"/>
</dbReference>
<evidence type="ECO:0000256" key="3">
    <source>
        <dbReference type="ARBA" id="ARBA00022827"/>
    </source>
</evidence>
<dbReference type="AlphaFoldDB" id="A0A0F8WK33"/>
<dbReference type="InterPro" id="IPR006076">
    <property type="entry name" value="FAD-dep_OxRdtase"/>
</dbReference>
<evidence type="ECO:0000259" key="6">
    <source>
        <dbReference type="Pfam" id="PF01266"/>
    </source>
</evidence>
<dbReference type="SUPFAM" id="SSF51905">
    <property type="entry name" value="FAD/NAD(P)-binding domain"/>
    <property type="match status" value="1"/>
</dbReference>
<proteinExistence type="inferred from homology"/>